<keyword evidence="3" id="KW-0812">Transmembrane</keyword>
<keyword evidence="3" id="KW-0472">Membrane</keyword>
<comment type="caution">
    <text evidence="4">The sequence shown here is derived from an EMBL/GenBank/DDBJ whole genome shotgun (WGS) entry which is preliminary data.</text>
</comment>
<keyword evidence="1" id="KW-0378">Hydrolase</keyword>
<evidence type="ECO:0000313" key="4">
    <source>
        <dbReference type="EMBL" id="KAB7788975.1"/>
    </source>
</evidence>
<feature type="active site" description="Acyl-thioester intermediate" evidence="2">
    <location>
        <position position="248"/>
    </location>
</feature>
<gene>
    <name evidence="4" type="ORF">F7D09_2063</name>
</gene>
<dbReference type="NCBIfam" id="NF033745">
    <property type="entry name" value="class_C_sortase"/>
    <property type="match status" value="1"/>
</dbReference>
<sequence>MTSARMAHRTNGWTKRRSSRASSRIFAALSAVFLVVGFAIIASPFVLRAISASRQQQTVRQSEQTVAGWPYPKAEEAIKAARAYNRRLAASGQTTIGEVADPFASDAGASSASDAGTSMAANDREYQSLLDTGQGVMGSIRIPEIGVNLPIYHGASDDALAAGAGHLYGTSLPVGGAGTHAVITGHRGLPGSLLFTRLDELREGDAFYIDVMGKTLGYKIDRISVIEPNDASALRITPGQDRVTLMTCTPYGVNSHRLLVSGVRASIPGEVPEPNSIHAFDTTLAALVGLGTAFTVVVTCVAVGWRRRRKAAVGGGRGRDRRRRE</sequence>
<dbReference type="InterPro" id="IPR005754">
    <property type="entry name" value="Sortase"/>
</dbReference>
<dbReference type="CDD" id="cd05827">
    <property type="entry name" value="Sortase_C"/>
    <property type="match status" value="1"/>
</dbReference>
<dbReference type="RefSeq" id="WP_152235458.1">
    <property type="nucleotide sequence ID" value="NZ_JBHSKZ010000048.1"/>
</dbReference>
<dbReference type="Pfam" id="PF04203">
    <property type="entry name" value="Sortase"/>
    <property type="match status" value="1"/>
</dbReference>
<dbReference type="AlphaFoldDB" id="A0A6I1GBM5"/>
<dbReference type="InterPro" id="IPR023365">
    <property type="entry name" value="Sortase_dom-sf"/>
</dbReference>
<reference evidence="4 5" key="1">
    <citation type="submission" date="2019-09" db="EMBL/GenBank/DDBJ databases">
        <title>Characterization of the phylogenetic diversity of two novel species belonging to the genus Bifidobacterium: Bifidobacterium cebidarum sp. nov. and Bifidobacterium leontopitheci sp. nov.</title>
        <authorList>
            <person name="Lugli G.A."/>
            <person name="Duranti S."/>
            <person name="Milani C."/>
            <person name="Turroni F."/>
            <person name="Ventura M."/>
        </authorList>
    </citation>
    <scope>NUCLEOTIDE SEQUENCE [LARGE SCALE GENOMIC DNA]</scope>
    <source>
        <strain evidence="4 5">LMG 31471</strain>
    </source>
</reference>
<dbReference type="InterPro" id="IPR042002">
    <property type="entry name" value="Sortase_C"/>
</dbReference>
<evidence type="ECO:0000313" key="5">
    <source>
        <dbReference type="Proteomes" id="UP000441772"/>
    </source>
</evidence>
<dbReference type="GO" id="GO:0016787">
    <property type="term" value="F:hydrolase activity"/>
    <property type="evidence" value="ECO:0007669"/>
    <property type="project" value="UniProtKB-KW"/>
</dbReference>
<evidence type="ECO:0000256" key="3">
    <source>
        <dbReference type="SAM" id="Phobius"/>
    </source>
</evidence>
<dbReference type="SUPFAM" id="SSF63817">
    <property type="entry name" value="Sortase"/>
    <property type="match status" value="1"/>
</dbReference>
<dbReference type="Gene3D" id="2.40.260.10">
    <property type="entry name" value="Sortase"/>
    <property type="match status" value="1"/>
</dbReference>
<dbReference type="EMBL" id="WBVT01000058">
    <property type="protein sequence ID" value="KAB7788975.1"/>
    <property type="molecule type" value="Genomic_DNA"/>
</dbReference>
<organism evidence="4 5">
    <name type="scientific">Bifidobacterium leontopitheci</name>
    <dbReference type="NCBI Taxonomy" id="2650774"/>
    <lineage>
        <taxon>Bacteria</taxon>
        <taxon>Bacillati</taxon>
        <taxon>Actinomycetota</taxon>
        <taxon>Actinomycetes</taxon>
        <taxon>Bifidobacteriales</taxon>
        <taxon>Bifidobacteriaceae</taxon>
        <taxon>Bifidobacterium</taxon>
    </lineage>
</organism>
<protein>
    <submittedName>
        <fullName evidence="4">Sortase</fullName>
    </submittedName>
</protein>
<keyword evidence="3" id="KW-1133">Transmembrane helix</keyword>
<dbReference type="NCBIfam" id="TIGR01076">
    <property type="entry name" value="sortase_fam"/>
    <property type="match status" value="1"/>
</dbReference>
<evidence type="ECO:0000256" key="2">
    <source>
        <dbReference type="PIRSR" id="PIRSR605754-1"/>
    </source>
</evidence>
<feature type="transmembrane region" description="Helical" evidence="3">
    <location>
        <begin position="284"/>
        <end position="305"/>
    </location>
</feature>
<feature type="active site" description="Proton donor/acceptor" evidence="2">
    <location>
        <position position="186"/>
    </location>
</feature>
<proteinExistence type="predicted"/>
<accession>A0A6I1GBM5</accession>
<dbReference type="Proteomes" id="UP000441772">
    <property type="component" value="Unassembled WGS sequence"/>
</dbReference>
<name>A0A6I1GBM5_9BIFI</name>
<keyword evidence="5" id="KW-1185">Reference proteome</keyword>
<evidence type="ECO:0000256" key="1">
    <source>
        <dbReference type="ARBA" id="ARBA00022801"/>
    </source>
</evidence>